<sequence>LAYKVVFAIQTITYHIALLPLLLTSTADVYYTRDSLTAALLVILRKENTSTVIYEAHKYPSSRLGLALSRWLVNKLDGIVVLTNILATRYLELGISEKRISVVPDAVDLQDFGVLSKSAARHHLSIDESMFVIMYVGHMYHWKGVDTLVEAASQLSDNEQIWLVGGTPEELPRIEKLAKQSELTNIHLAGYVPYEHISTYMAAADVLVIPNSGDSDISRFYTSPIKLFEYMAAQRPIIASNLPSLREIIEHDETALLVQPDNPRSLAIAIQ</sequence>
<proteinExistence type="predicted"/>
<dbReference type="Pfam" id="PF13439">
    <property type="entry name" value="Glyco_transf_4"/>
    <property type="match status" value="1"/>
</dbReference>
<evidence type="ECO:0000259" key="1">
    <source>
        <dbReference type="Pfam" id="PF13439"/>
    </source>
</evidence>
<feature type="domain" description="Glycosyltransferase subfamily 4-like N-terminal" evidence="1">
    <location>
        <begin position="52"/>
        <end position="110"/>
    </location>
</feature>
<gene>
    <name evidence="2" type="ORF">METZ01_LOCUS420767</name>
</gene>
<protein>
    <recommendedName>
        <fullName evidence="1">Glycosyltransferase subfamily 4-like N-terminal domain-containing protein</fullName>
    </recommendedName>
</protein>
<name>A0A382XAA9_9ZZZZ</name>
<dbReference type="InterPro" id="IPR028098">
    <property type="entry name" value="Glyco_trans_4-like_N"/>
</dbReference>
<dbReference type="SUPFAM" id="SSF53756">
    <property type="entry name" value="UDP-Glycosyltransferase/glycogen phosphorylase"/>
    <property type="match status" value="1"/>
</dbReference>
<organism evidence="2">
    <name type="scientific">marine metagenome</name>
    <dbReference type="NCBI Taxonomy" id="408172"/>
    <lineage>
        <taxon>unclassified sequences</taxon>
        <taxon>metagenomes</taxon>
        <taxon>ecological metagenomes</taxon>
    </lineage>
</organism>
<reference evidence="2" key="1">
    <citation type="submission" date="2018-05" db="EMBL/GenBank/DDBJ databases">
        <authorList>
            <person name="Lanie J.A."/>
            <person name="Ng W.-L."/>
            <person name="Kazmierczak K.M."/>
            <person name="Andrzejewski T.M."/>
            <person name="Davidsen T.M."/>
            <person name="Wayne K.J."/>
            <person name="Tettelin H."/>
            <person name="Glass J.I."/>
            <person name="Rusch D."/>
            <person name="Podicherti R."/>
            <person name="Tsui H.-C.T."/>
            <person name="Winkler M.E."/>
        </authorList>
    </citation>
    <scope>NUCLEOTIDE SEQUENCE</scope>
</reference>
<evidence type="ECO:0000313" key="2">
    <source>
        <dbReference type="EMBL" id="SVD67913.1"/>
    </source>
</evidence>
<dbReference type="EMBL" id="UINC01166130">
    <property type="protein sequence ID" value="SVD67913.1"/>
    <property type="molecule type" value="Genomic_DNA"/>
</dbReference>
<dbReference type="Gene3D" id="3.40.50.2000">
    <property type="entry name" value="Glycogen Phosphorylase B"/>
    <property type="match status" value="2"/>
</dbReference>
<dbReference type="AlphaFoldDB" id="A0A382XAA9"/>
<feature type="non-terminal residue" evidence="2">
    <location>
        <position position="1"/>
    </location>
</feature>
<dbReference type="Pfam" id="PF13692">
    <property type="entry name" value="Glyco_trans_1_4"/>
    <property type="match status" value="1"/>
</dbReference>
<feature type="non-terminal residue" evidence="2">
    <location>
        <position position="271"/>
    </location>
</feature>
<dbReference type="PANTHER" id="PTHR12526">
    <property type="entry name" value="GLYCOSYLTRANSFERASE"/>
    <property type="match status" value="1"/>
</dbReference>
<accession>A0A382XAA9</accession>